<dbReference type="Proteomes" id="UP000306544">
    <property type="component" value="Unassembled WGS sequence"/>
</dbReference>
<evidence type="ECO:0000256" key="1">
    <source>
        <dbReference type="ARBA" id="ARBA00023002"/>
    </source>
</evidence>
<reference evidence="3 4" key="1">
    <citation type="submission" date="2019-05" db="EMBL/GenBank/DDBJ databases">
        <title>Nesterenkonia sp. GY239, isolated from the Southern Atlantic Ocean.</title>
        <authorList>
            <person name="Zhang G."/>
        </authorList>
    </citation>
    <scope>NUCLEOTIDE SEQUENCE [LARGE SCALE GENOMIC DNA]</scope>
    <source>
        <strain evidence="3 4">GY239</strain>
    </source>
</reference>
<dbReference type="GO" id="GO:0016491">
    <property type="term" value="F:oxidoreductase activity"/>
    <property type="evidence" value="ECO:0007669"/>
    <property type="project" value="UniProtKB-KW"/>
</dbReference>
<proteinExistence type="predicted"/>
<comment type="caution">
    <text evidence="3">The sequence shown here is derived from an EMBL/GenBank/DDBJ whole genome shotgun (WGS) entry which is preliminary data.</text>
</comment>
<evidence type="ECO:0000313" key="4">
    <source>
        <dbReference type="Proteomes" id="UP000306544"/>
    </source>
</evidence>
<dbReference type="InterPro" id="IPR028939">
    <property type="entry name" value="P5C_Rdtase_cat_N"/>
</dbReference>
<name>A0A5R9AAS7_9MICC</name>
<dbReference type="AlphaFoldDB" id="A0A5R9AAS7"/>
<dbReference type="InterPro" id="IPR036291">
    <property type="entry name" value="NAD(P)-bd_dom_sf"/>
</dbReference>
<dbReference type="PANTHER" id="PTHR14239:SF10">
    <property type="entry name" value="REDUCTASE"/>
    <property type="match status" value="1"/>
</dbReference>
<dbReference type="EMBL" id="VAWA01000007">
    <property type="protein sequence ID" value="TLP75753.1"/>
    <property type="molecule type" value="Genomic_DNA"/>
</dbReference>
<keyword evidence="1" id="KW-0560">Oxidoreductase</keyword>
<feature type="domain" description="Pyrroline-5-carboxylate reductase catalytic N-terminal" evidence="2">
    <location>
        <begin position="7"/>
        <end position="104"/>
    </location>
</feature>
<dbReference type="OrthoDB" id="4966937at2"/>
<gene>
    <name evidence="3" type="ORF">FEF27_06905</name>
</gene>
<organism evidence="3 4">
    <name type="scientific">Nesterenkonia sphaerica</name>
    <dbReference type="NCBI Taxonomy" id="1804988"/>
    <lineage>
        <taxon>Bacteria</taxon>
        <taxon>Bacillati</taxon>
        <taxon>Actinomycetota</taxon>
        <taxon>Actinomycetes</taxon>
        <taxon>Micrococcales</taxon>
        <taxon>Micrococcaceae</taxon>
        <taxon>Nesterenkonia</taxon>
    </lineage>
</organism>
<keyword evidence="4" id="KW-1185">Reference proteome</keyword>
<evidence type="ECO:0000313" key="3">
    <source>
        <dbReference type="EMBL" id="TLP75753.1"/>
    </source>
</evidence>
<dbReference type="Gene3D" id="3.40.50.720">
    <property type="entry name" value="NAD(P)-binding Rossmann-like Domain"/>
    <property type="match status" value="1"/>
</dbReference>
<accession>A0A5R9AAS7</accession>
<evidence type="ECO:0000259" key="2">
    <source>
        <dbReference type="Pfam" id="PF03807"/>
    </source>
</evidence>
<sequence length="223" mass="24207">MSEQEVVGVLGAGRAGTAFARVMLRVGIGVDLCSTRPPKALQHHLKIYAPGAEAVWPDQIGVRTARQGPGIVILAVPQEDMDGVDPSWLYTTGPEPLVLVDATNTWHDEELPSWLQAALDEQLPSSYGIAGRFGQTRVVKALNHISHHDLEKFADAELPLDQRRAVALAGDDDAARGRVMGLLVRMGFDPVSLGGLAASRPIEPEGPLFDRPLRREEILRFAQ</sequence>
<dbReference type="SUPFAM" id="SSF51735">
    <property type="entry name" value="NAD(P)-binding Rossmann-fold domains"/>
    <property type="match status" value="1"/>
</dbReference>
<dbReference type="RefSeq" id="WP_138170118.1">
    <property type="nucleotide sequence ID" value="NZ_VAWA01000007.1"/>
</dbReference>
<protein>
    <recommendedName>
        <fullName evidence="2">Pyrroline-5-carboxylate reductase catalytic N-terminal domain-containing protein</fullName>
    </recommendedName>
</protein>
<dbReference type="InterPro" id="IPR051267">
    <property type="entry name" value="STEAP_metalloreductase"/>
</dbReference>
<dbReference type="Pfam" id="PF03807">
    <property type="entry name" value="F420_oxidored"/>
    <property type="match status" value="1"/>
</dbReference>
<dbReference type="PANTHER" id="PTHR14239">
    <property type="entry name" value="DUDULIN-RELATED"/>
    <property type="match status" value="1"/>
</dbReference>